<dbReference type="Gene3D" id="3.40.960.10">
    <property type="entry name" value="VSR Endonuclease"/>
    <property type="match status" value="1"/>
</dbReference>
<sequence>MPRETVAILPPEGYSPERKYSIKALRWLRWIAHETNQDIRHARNGGEMKIAHLSIDGYNMNMQTVYEFYGCFWHGCPECYPNMKLEEHPVRHDCTFQQLYQATQDRQNFLNELGFRVEHIWEHDYDRRCKEDPEFGAFA</sequence>
<protein>
    <submittedName>
        <fullName evidence="1">Uncharacterized protein</fullName>
    </submittedName>
</protein>
<accession>A0AA89CDI9</accession>
<organism evidence="1 2">
    <name type="scientific">Pinctada imbricata</name>
    <name type="common">Atlantic pearl-oyster</name>
    <name type="synonym">Pinctada martensii</name>
    <dbReference type="NCBI Taxonomy" id="66713"/>
    <lineage>
        <taxon>Eukaryota</taxon>
        <taxon>Metazoa</taxon>
        <taxon>Spiralia</taxon>
        <taxon>Lophotrochozoa</taxon>
        <taxon>Mollusca</taxon>
        <taxon>Bivalvia</taxon>
        <taxon>Autobranchia</taxon>
        <taxon>Pteriomorphia</taxon>
        <taxon>Pterioida</taxon>
        <taxon>Pterioidea</taxon>
        <taxon>Pteriidae</taxon>
        <taxon>Pinctada</taxon>
    </lineage>
</organism>
<dbReference type="AlphaFoldDB" id="A0AA89CDI9"/>
<dbReference type="GO" id="GO:0006281">
    <property type="term" value="P:DNA repair"/>
    <property type="evidence" value="ECO:0007669"/>
    <property type="project" value="UniProtKB-ARBA"/>
</dbReference>
<proteinExistence type="predicted"/>
<gene>
    <name evidence="1" type="ORF">FSP39_021720</name>
</gene>
<dbReference type="SUPFAM" id="SSF52980">
    <property type="entry name" value="Restriction endonuclease-like"/>
    <property type="match status" value="1"/>
</dbReference>
<dbReference type="Proteomes" id="UP001186944">
    <property type="component" value="Unassembled WGS sequence"/>
</dbReference>
<comment type="caution">
    <text evidence="1">The sequence shown here is derived from an EMBL/GenBank/DDBJ whole genome shotgun (WGS) entry which is preliminary data.</text>
</comment>
<keyword evidence="2" id="KW-1185">Reference proteome</keyword>
<name>A0AA89CDI9_PINIB</name>
<reference evidence="1" key="1">
    <citation type="submission" date="2019-08" db="EMBL/GenBank/DDBJ databases">
        <title>The improved chromosome-level genome for the pearl oyster Pinctada fucata martensii using PacBio sequencing and Hi-C.</title>
        <authorList>
            <person name="Zheng Z."/>
        </authorList>
    </citation>
    <scope>NUCLEOTIDE SEQUENCE</scope>
    <source>
        <strain evidence="1">ZZ-2019</strain>
        <tissue evidence="1">Adductor muscle</tissue>
    </source>
</reference>
<evidence type="ECO:0000313" key="1">
    <source>
        <dbReference type="EMBL" id="KAK3107763.1"/>
    </source>
</evidence>
<evidence type="ECO:0000313" key="2">
    <source>
        <dbReference type="Proteomes" id="UP001186944"/>
    </source>
</evidence>
<dbReference type="EMBL" id="VSWD01000002">
    <property type="protein sequence ID" value="KAK3107763.1"/>
    <property type="molecule type" value="Genomic_DNA"/>
</dbReference>
<dbReference type="InterPro" id="IPR011335">
    <property type="entry name" value="Restrct_endonuc-II-like"/>
</dbReference>